<reference evidence="1 2" key="1">
    <citation type="submission" date="2021-06" db="EMBL/GenBank/DDBJ databases">
        <title>Caerostris extrusa draft genome.</title>
        <authorList>
            <person name="Kono N."/>
            <person name="Arakawa K."/>
        </authorList>
    </citation>
    <scope>NUCLEOTIDE SEQUENCE [LARGE SCALE GENOMIC DNA]</scope>
</reference>
<dbReference type="AlphaFoldDB" id="A0AAV4PRA1"/>
<dbReference type="EMBL" id="BPLR01005067">
    <property type="protein sequence ID" value="GIX99586.1"/>
    <property type="molecule type" value="Genomic_DNA"/>
</dbReference>
<dbReference type="Proteomes" id="UP001054945">
    <property type="component" value="Unassembled WGS sequence"/>
</dbReference>
<evidence type="ECO:0000313" key="2">
    <source>
        <dbReference type="Proteomes" id="UP001054945"/>
    </source>
</evidence>
<sequence>MSGGAETHCDWIVFRLKPMVLAQFNDEGKIRIIVSDLTTINGFQTVEADSHGTWLCYCGGRLHGTRGYVVRKVTSDFTATDLGNTIGSQIVELKPQDAL</sequence>
<evidence type="ECO:0000313" key="1">
    <source>
        <dbReference type="EMBL" id="GIX99586.1"/>
    </source>
</evidence>
<comment type="caution">
    <text evidence="1">The sequence shown here is derived from an EMBL/GenBank/DDBJ whole genome shotgun (WGS) entry which is preliminary data.</text>
</comment>
<gene>
    <name evidence="1" type="ORF">CEXT_718771</name>
</gene>
<proteinExistence type="predicted"/>
<protein>
    <submittedName>
        <fullName evidence="1">Uncharacterized protein</fullName>
    </submittedName>
</protein>
<name>A0AAV4PRA1_CAEEX</name>
<organism evidence="1 2">
    <name type="scientific">Caerostris extrusa</name>
    <name type="common">Bark spider</name>
    <name type="synonym">Caerostris bankana</name>
    <dbReference type="NCBI Taxonomy" id="172846"/>
    <lineage>
        <taxon>Eukaryota</taxon>
        <taxon>Metazoa</taxon>
        <taxon>Ecdysozoa</taxon>
        <taxon>Arthropoda</taxon>
        <taxon>Chelicerata</taxon>
        <taxon>Arachnida</taxon>
        <taxon>Araneae</taxon>
        <taxon>Araneomorphae</taxon>
        <taxon>Entelegynae</taxon>
        <taxon>Araneoidea</taxon>
        <taxon>Araneidae</taxon>
        <taxon>Caerostris</taxon>
    </lineage>
</organism>
<accession>A0AAV4PRA1</accession>
<keyword evidence="2" id="KW-1185">Reference proteome</keyword>